<evidence type="ECO:0000313" key="2">
    <source>
        <dbReference type="EMBL" id="RQH08313.1"/>
    </source>
</evidence>
<name>A0A3N6P405_9BURK</name>
<evidence type="ECO:0000313" key="3">
    <source>
        <dbReference type="Proteomes" id="UP000272778"/>
    </source>
</evidence>
<dbReference type="InterPro" id="IPR056509">
    <property type="entry name" value="Imm33-like"/>
</dbReference>
<keyword evidence="3" id="KW-1185">Reference proteome</keyword>
<comment type="caution">
    <text evidence="2">The sequence shown here is derived from an EMBL/GenBank/DDBJ whole genome shotgun (WGS) entry which is preliminary data.</text>
</comment>
<dbReference type="AlphaFoldDB" id="A0A3N6P405"/>
<gene>
    <name evidence="2" type="ORF">D1Y85_04655</name>
</gene>
<dbReference type="Pfam" id="PF24719">
    <property type="entry name" value="Imm33-like"/>
    <property type="match status" value="1"/>
</dbReference>
<dbReference type="OrthoDB" id="7063432at2"/>
<feature type="domain" description="Imm33-like" evidence="1">
    <location>
        <begin position="12"/>
        <end position="110"/>
    </location>
</feature>
<reference evidence="2 3" key="1">
    <citation type="submission" date="2018-11" db="EMBL/GenBank/DDBJ databases">
        <title>Paraburkholderia sp. DHOA04, isolated from soil.</title>
        <authorList>
            <person name="Gao Z.-H."/>
            <person name="Qiu L.-H."/>
            <person name="Fu J.-C."/>
        </authorList>
    </citation>
    <scope>NUCLEOTIDE SEQUENCE [LARGE SCALE GENOMIC DNA]</scope>
    <source>
        <strain evidence="2 3">DHOA04</strain>
    </source>
</reference>
<protein>
    <recommendedName>
        <fullName evidence="1">Imm33-like domain-containing protein</fullName>
    </recommendedName>
</protein>
<organism evidence="2 3">
    <name type="scientific">Paraburkholderia dinghuensis</name>
    <dbReference type="NCBI Taxonomy" id="2305225"/>
    <lineage>
        <taxon>Bacteria</taxon>
        <taxon>Pseudomonadati</taxon>
        <taxon>Pseudomonadota</taxon>
        <taxon>Betaproteobacteria</taxon>
        <taxon>Burkholderiales</taxon>
        <taxon>Burkholderiaceae</taxon>
        <taxon>Paraburkholderia</taxon>
    </lineage>
</organism>
<dbReference type="Proteomes" id="UP000272778">
    <property type="component" value="Unassembled WGS sequence"/>
</dbReference>
<dbReference type="EMBL" id="RQIS01000003">
    <property type="protein sequence ID" value="RQH08313.1"/>
    <property type="molecule type" value="Genomic_DNA"/>
</dbReference>
<proteinExistence type="predicted"/>
<sequence>MKNKSDTLEDLQKETCRKYDLSAIAPEGTVAVALDTIGKFPIYGERVALKDGEEVSWFFHCKSFFSKVDSYKSVQTEQLKDILPAASKFLGLPHGSGFVLDAEGNEQVWAIQNGAMGVRVQSHI</sequence>
<dbReference type="RefSeq" id="WP_124149881.1">
    <property type="nucleotide sequence ID" value="NZ_RQIS01000003.1"/>
</dbReference>
<evidence type="ECO:0000259" key="1">
    <source>
        <dbReference type="Pfam" id="PF24719"/>
    </source>
</evidence>
<accession>A0A3N6P405</accession>